<feature type="transmembrane region" description="Helical" evidence="1">
    <location>
        <begin position="236"/>
        <end position="255"/>
    </location>
</feature>
<feature type="transmembrane region" description="Helical" evidence="1">
    <location>
        <begin position="12"/>
        <end position="33"/>
    </location>
</feature>
<evidence type="ECO:0000256" key="1">
    <source>
        <dbReference type="SAM" id="Phobius"/>
    </source>
</evidence>
<keyword evidence="1" id="KW-1133">Transmembrane helix</keyword>
<sequence length="849" mass="94395">MNLVKKVLKSRPAIAFAASFLVTMLILAAFGYAPFGLKSVAGADANIQYLDLFAYLKDVLAGKNSATYTMSALLGGDEVATFAYYLMSPLNLLVVFFQKSQLPIFYDILLALNLSLSASCMAIFLKHRFPKITGKFRLFLAMSYAFCQYNIAQSCNILWLDGVYLLPLILLGIYQLVAVDKRKGFFLLTISIACSMVFNWYTGLINIIFSAIWLVVEEILYLYEGSYELKALFKRLGGYLSAVFLGLALSAFIFLPNYVSLKSGARSTFDWDLLKPDLINNPFTVIGKLGLNVMSDSTNVSLYCGSIVVIAVFALFFSKELTARFKTIMALLGLGMLLLFYWQPANFAFSLFKLVDSYWSRYSYLGIFILIFMAGIFFSQVKDKVQPLFYGTAAYLTIFIIQNWKNLTSKGVVYTVLSTVLTAGLLIFYEKAGKKGMQKVALLALAGLLLTEFAYNAKKLWATYKDDYKVAKVDEFAAYSSQQEKQIAALKRYDPGAYRVSQTSTRLKLRLNLTAAYNEGLAYNYWPIASYVSSQDPKQLKFLESVGYRSAAQRVTIVNTSVLGADSLLGVKYVLTGQALPGLEKTALPAANGKSVYRNPYALPLAFSSQNDVNNPVFTGNPFAYQEAAYSQLLGKKVTLYKRVAYKKTVQAGKVTYVLNSKDKRNPLYGNLPWSQAGDNVLEINGKVLSNYAGWLSPSVFFIPVQKRTRVTLKTKTPNAYQAQFYQLDLQKLAKASQEIQAKAIKQISFKGPRITFTAIGKKGKTSYAYLEVPVKSGWKATNNGKKAEISSYLGTFMKFKLKPGVNKIQLTYTIPKLKLGSLISGLAAFVLLLCLIFGQKLGKEAGNK</sequence>
<protein>
    <submittedName>
        <fullName evidence="2">Cell division protein</fullName>
    </submittedName>
</protein>
<proteinExistence type="predicted"/>
<dbReference type="EMBL" id="SETJ01000039">
    <property type="protein sequence ID" value="RZM16559.1"/>
    <property type="molecule type" value="Genomic_DNA"/>
</dbReference>
<accession>A0A4Q7DZF6</accession>
<evidence type="ECO:0000313" key="2">
    <source>
        <dbReference type="EMBL" id="RZM16559.1"/>
    </source>
</evidence>
<dbReference type="PANTHER" id="PTHR38454">
    <property type="entry name" value="INTEGRAL MEMBRANE PROTEIN-RELATED"/>
    <property type="match status" value="1"/>
</dbReference>
<dbReference type="RefSeq" id="WP_242508925.1">
    <property type="nucleotide sequence ID" value="NZ_SETJ01000039.1"/>
</dbReference>
<feature type="transmembrane region" description="Helical" evidence="1">
    <location>
        <begin position="104"/>
        <end position="124"/>
    </location>
</feature>
<gene>
    <name evidence="2" type="ORF">LDELB18P1_0945</name>
</gene>
<feature type="transmembrane region" description="Helical" evidence="1">
    <location>
        <begin position="411"/>
        <end position="428"/>
    </location>
</feature>
<feature type="transmembrane region" description="Helical" evidence="1">
    <location>
        <begin position="388"/>
        <end position="405"/>
    </location>
</feature>
<comment type="caution">
    <text evidence="2">The sequence shown here is derived from an EMBL/GenBank/DDBJ whole genome shotgun (WGS) entry which is preliminary data.</text>
</comment>
<dbReference type="Pfam" id="PF09586">
    <property type="entry name" value="YfhO"/>
    <property type="match status" value="1"/>
</dbReference>
<feature type="transmembrane region" description="Helical" evidence="1">
    <location>
        <begin position="158"/>
        <end position="177"/>
    </location>
</feature>
<reference evidence="2 3" key="1">
    <citation type="submission" date="2019-01" db="EMBL/GenBank/DDBJ databases">
        <title>Colonization of the human gut by bovine bacteria present in Parmesan cheese.</title>
        <authorList>
            <person name="Lugli G.A."/>
            <person name="Milani C."/>
        </authorList>
    </citation>
    <scope>NUCLEOTIDE SEQUENCE [LARGE SCALE GENOMIC DNA]</scope>
    <source>
        <strain evidence="2 3">LDELB18P1</strain>
    </source>
</reference>
<evidence type="ECO:0000313" key="3">
    <source>
        <dbReference type="Proteomes" id="UP000292818"/>
    </source>
</evidence>
<keyword evidence="1" id="KW-0812">Transmembrane</keyword>
<feature type="transmembrane region" description="Helical" evidence="1">
    <location>
        <begin position="207"/>
        <end position="224"/>
    </location>
</feature>
<dbReference type="PANTHER" id="PTHR38454:SF1">
    <property type="entry name" value="INTEGRAL MEMBRANE PROTEIN"/>
    <property type="match status" value="1"/>
</dbReference>
<name>A0A4Q7DZF6_9LACO</name>
<feature type="transmembrane region" description="Helical" evidence="1">
    <location>
        <begin position="300"/>
        <end position="318"/>
    </location>
</feature>
<feature type="transmembrane region" description="Helical" evidence="1">
    <location>
        <begin position="362"/>
        <end position="381"/>
    </location>
</feature>
<dbReference type="GO" id="GO:0051301">
    <property type="term" value="P:cell division"/>
    <property type="evidence" value="ECO:0007669"/>
    <property type="project" value="UniProtKB-KW"/>
</dbReference>
<keyword evidence="1" id="KW-0472">Membrane</keyword>
<keyword evidence="2" id="KW-0132">Cell division</keyword>
<dbReference type="InterPro" id="IPR018580">
    <property type="entry name" value="Uncharacterised_YfhO"/>
</dbReference>
<feature type="transmembrane region" description="Helical" evidence="1">
    <location>
        <begin position="325"/>
        <end position="342"/>
    </location>
</feature>
<keyword evidence="2" id="KW-0131">Cell cycle</keyword>
<feature type="transmembrane region" description="Helical" evidence="1">
    <location>
        <begin position="440"/>
        <end position="457"/>
    </location>
</feature>
<dbReference type="AlphaFoldDB" id="A0A4Q7DZF6"/>
<dbReference type="Proteomes" id="UP000292818">
    <property type="component" value="Unassembled WGS sequence"/>
</dbReference>
<organism evidence="2 3">
    <name type="scientific">Lactobacillus delbrueckii</name>
    <dbReference type="NCBI Taxonomy" id="1584"/>
    <lineage>
        <taxon>Bacteria</taxon>
        <taxon>Bacillati</taxon>
        <taxon>Bacillota</taxon>
        <taxon>Bacilli</taxon>
        <taxon>Lactobacillales</taxon>
        <taxon>Lactobacillaceae</taxon>
        <taxon>Lactobacillus</taxon>
    </lineage>
</organism>
<feature type="transmembrane region" description="Helical" evidence="1">
    <location>
        <begin position="820"/>
        <end position="839"/>
    </location>
</feature>